<feature type="domain" description="Peptidase S9 prolyl oligopeptidase catalytic" evidence="7">
    <location>
        <begin position="482"/>
        <end position="692"/>
    </location>
</feature>
<dbReference type="PANTHER" id="PTHR42881:SF2">
    <property type="entry name" value="PROLYL ENDOPEPTIDASE"/>
    <property type="match status" value="1"/>
</dbReference>
<dbReference type="Pfam" id="PF02897">
    <property type="entry name" value="Peptidase_S9_N"/>
    <property type="match status" value="1"/>
</dbReference>
<evidence type="ECO:0000256" key="1">
    <source>
        <dbReference type="ARBA" id="ARBA00001070"/>
    </source>
</evidence>
<feature type="compositionally biased region" description="Basic and acidic residues" evidence="6">
    <location>
        <begin position="15"/>
        <end position="24"/>
    </location>
</feature>
<sequence length="700" mass="76205">MTDAPTHPLAYPPAPREDLVDEVHGERVPDPYRWLEDGDSDETVRWQQAQDELLEAARSRWSTREPFADRIAQLLRTGHQGPPVWRGDRSFSTRRLPDQEHAVVLVHDADGSERVLVDPMSLDPDGLVTLDAWQPSKDGRFLAYQVSASGTEESVLHLLDVATGAAVDAPIERCRYSPVAWLSDSAGFYYVRSPAGLSAAEARYHRRVWLHLRGTSPDEDTVVFGEDHDKTTIFGLQVSLDGRWLVVSAALGTAPRNDVWLADLMTAGLDEPVLRPVVTGLDARTGLWVGRDGRMYVHTDADAPRGRLLVGRPEEPEPGHWRELVAQDPEAVLEDVAILDADDGPALLCSWTRHAVSELTRHDAVTGARTGTVALPGLGSVGGLVSRPEGGSEVWFSYTDHVTPVRVLHHDLDTGDTDVHALPPGDVPDTGDVRVEQVAYESLDGETVRMFVLRSAAAPDGPRPTILYGYGGFGISLTPAYSASALAWLQAGGSYAIANLRGGSEEGESWHRAGMREHKQRVFDDLHAGAERLVDDGVTRPDLLAIHGGSNGGLLVGAALTQRPDLYAAVVCSAPLLDMVRYEAHGMGQLWSDEYGSASDPEELRWLLTYSPYHRVRPGTAYPAVLFTVFASDSRVDPLHARKMAAALQHATSSDRPVLMRLERDVGHGARSVTRTAQSVADTLAFTAWATGLTMPPGRS</sequence>
<keyword evidence="4 9" id="KW-0378">Hydrolase</keyword>
<dbReference type="PANTHER" id="PTHR42881">
    <property type="entry name" value="PROLYL ENDOPEPTIDASE"/>
    <property type="match status" value="1"/>
</dbReference>
<evidence type="ECO:0000256" key="2">
    <source>
        <dbReference type="ARBA" id="ARBA00011897"/>
    </source>
</evidence>
<evidence type="ECO:0000259" key="8">
    <source>
        <dbReference type="Pfam" id="PF02897"/>
    </source>
</evidence>
<keyword evidence="5" id="KW-0720">Serine protease</keyword>
<evidence type="ECO:0000313" key="9">
    <source>
        <dbReference type="EMBL" id="CAA9314727.1"/>
    </source>
</evidence>
<dbReference type="GO" id="GO:0006508">
    <property type="term" value="P:proteolysis"/>
    <property type="evidence" value="ECO:0007669"/>
    <property type="project" value="UniProtKB-KW"/>
</dbReference>
<evidence type="ECO:0000256" key="4">
    <source>
        <dbReference type="ARBA" id="ARBA00022801"/>
    </source>
</evidence>
<feature type="domain" description="Peptidase S9A N-terminal" evidence="8">
    <location>
        <begin position="12"/>
        <end position="419"/>
    </location>
</feature>
<comment type="catalytic activity">
    <reaction evidence="1">
        <text>Hydrolysis of Pro-|-Xaa &gt;&gt; Ala-|-Xaa in oligopeptides.</text>
        <dbReference type="EC" id="3.4.21.26"/>
    </reaction>
</comment>
<evidence type="ECO:0000256" key="6">
    <source>
        <dbReference type="SAM" id="MobiDB-lite"/>
    </source>
</evidence>
<dbReference type="SUPFAM" id="SSF50993">
    <property type="entry name" value="Peptidase/esterase 'gauge' domain"/>
    <property type="match status" value="1"/>
</dbReference>
<evidence type="ECO:0000256" key="5">
    <source>
        <dbReference type="ARBA" id="ARBA00022825"/>
    </source>
</evidence>
<dbReference type="EMBL" id="CADCUD010000033">
    <property type="protein sequence ID" value="CAA9314727.1"/>
    <property type="molecule type" value="Genomic_DNA"/>
</dbReference>
<accession>A0A6J4KUP0</accession>
<dbReference type="SUPFAM" id="SSF53474">
    <property type="entry name" value="alpha/beta-Hydrolases"/>
    <property type="match status" value="1"/>
</dbReference>
<evidence type="ECO:0000256" key="3">
    <source>
        <dbReference type="ARBA" id="ARBA00022670"/>
    </source>
</evidence>
<dbReference type="InterPro" id="IPR002470">
    <property type="entry name" value="Peptidase_S9A"/>
</dbReference>
<organism evidence="9">
    <name type="scientific">uncultured Nocardioidaceae bacterium</name>
    <dbReference type="NCBI Taxonomy" id="253824"/>
    <lineage>
        <taxon>Bacteria</taxon>
        <taxon>Bacillati</taxon>
        <taxon>Actinomycetota</taxon>
        <taxon>Actinomycetes</taxon>
        <taxon>Propionibacteriales</taxon>
        <taxon>Nocardioidaceae</taxon>
        <taxon>environmental samples</taxon>
    </lineage>
</organism>
<dbReference type="GO" id="GO:0070012">
    <property type="term" value="F:oligopeptidase activity"/>
    <property type="evidence" value="ECO:0007669"/>
    <property type="project" value="TreeGrafter"/>
</dbReference>
<evidence type="ECO:0000259" key="7">
    <source>
        <dbReference type="Pfam" id="PF00326"/>
    </source>
</evidence>
<dbReference type="EC" id="3.4.21.26" evidence="2"/>
<dbReference type="InterPro" id="IPR023302">
    <property type="entry name" value="Pept_S9A_N"/>
</dbReference>
<keyword evidence="3" id="KW-0645">Protease</keyword>
<dbReference type="InterPro" id="IPR051167">
    <property type="entry name" value="Prolyl_oligopep/macrocyclase"/>
</dbReference>
<dbReference type="InterPro" id="IPR001375">
    <property type="entry name" value="Peptidase_S9_cat"/>
</dbReference>
<dbReference type="PRINTS" id="PR00862">
    <property type="entry name" value="PROLIGOPTASE"/>
</dbReference>
<dbReference type="GO" id="GO:0005829">
    <property type="term" value="C:cytosol"/>
    <property type="evidence" value="ECO:0007669"/>
    <property type="project" value="TreeGrafter"/>
</dbReference>
<dbReference type="GO" id="GO:0004252">
    <property type="term" value="F:serine-type endopeptidase activity"/>
    <property type="evidence" value="ECO:0007669"/>
    <property type="project" value="UniProtKB-EC"/>
</dbReference>
<dbReference type="InterPro" id="IPR029058">
    <property type="entry name" value="AB_hydrolase_fold"/>
</dbReference>
<gene>
    <name evidence="9" type="ORF">AVDCRST_MAG46-412</name>
</gene>
<reference evidence="9" key="1">
    <citation type="submission" date="2020-02" db="EMBL/GenBank/DDBJ databases">
        <authorList>
            <person name="Meier V. D."/>
        </authorList>
    </citation>
    <scope>NUCLEOTIDE SEQUENCE</scope>
    <source>
        <strain evidence="9">AVDCRST_MAG46</strain>
    </source>
</reference>
<dbReference type="Pfam" id="PF00326">
    <property type="entry name" value="Peptidase_S9"/>
    <property type="match status" value="1"/>
</dbReference>
<dbReference type="AlphaFoldDB" id="A0A6J4KUP0"/>
<dbReference type="Gene3D" id="2.130.10.120">
    <property type="entry name" value="Prolyl oligopeptidase, N-terminal domain"/>
    <property type="match status" value="1"/>
</dbReference>
<name>A0A6J4KUP0_9ACTN</name>
<dbReference type="Gene3D" id="3.40.50.1820">
    <property type="entry name" value="alpha/beta hydrolase"/>
    <property type="match status" value="1"/>
</dbReference>
<protein>
    <recommendedName>
        <fullName evidence="2">prolyl oligopeptidase</fullName>
        <ecNumber evidence="2">3.4.21.26</ecNumber>
    </recommendedName>
</protein>
<proteinExistence type="predicted"/>
<feature type="region of interest" description="Disordered" evidence="6">
    <location>
        <begin position="1"/>
        <end position="24"/>
    </location>
</feature>